<dbReference type="eggNOG" id="ENOG502ZGIM">
    <property type="taxonomic scope" value="Bacteria"/>
</dbReference>
<dbReference type="EMBL" id="AATS01000027">
    <property type="protein sequence ID" value="EAU53367.1"/>
    <property type="molecule type" value="Genomic_DNA"/>
</dbReference>
<reference evidence="2 3" key="1">
    <citation type="submission" date="2006-09" db="EMBL/GenBank/DDBJ databases">
        <authorList>
            <person name="Emerson D."/>
            <person name="Ferriera S."/>
            <person name="Johnson J."/>
            <person name="Kravitz S."/>
            <person name="Halpern A."/>
            <person name="Remington K."/>
            <person name="Beeson K."/>
            <person name="Tran B."/>
            <person name="Rogers Y.-H."/>
            <person name="Friedman R."/>
            <person name="Venter J.C."/>
        </authorList>
    </citation>
    <scope>NUCLEOTIDE SEQUENCE [LARGE SCALE GENOMIC DNA]</scope>
    <source>
        <strain evidence="2 3">PV-1</strain>
    </source>
</reference>
<evidence type="ECO:0000256" key="1">
    <source>
        <dbReference type="SAM" id="Phobius"/>
    </source>
</evidence>
<dbReference type="RefSeq" id="WP_009851761.1">
    <property type="nucleotide sequence ID" value="NZ_DS022295.1"/>
</dbReference>
<keyword evidence="1" id="KW-0472">Membrane</keyword>
<dbReference type="OrthoDB" id="9151998at2"/>
<name>Q0EVQ9_9PROT</name>
<dbReference type="AlphaFoldDB" id="Q0EVQ9"/>
<feature type="transmembrane region" description="Helical" evidence="1">
    <location>
        <begin position="123"/>
        <end position="148"/>
    </location>
</feature>
<keyword evidence="3" id="KW-1185">Reference proteome</keyword>
<proteinExistence type="predicted"/>
<dbReference type="Proteomes" id="UP000005297">
    <property type="component" value="Unassembled WGS sequence"/>
</dbReference>
<dbReference type="InParanoid" id="Q0EVQ9"/>
<keyword evidence="1" id="KW-1133">Transmembrane helix</keyword>
<gene>
    <name evidence="2" type="ORF">SPV1_07371</name>
</gene>
<keyword evidence="1" id="KW-0812">Transmembrane</keyword>
<evidence type="ECO:0000313" key="3">
    <source>
        <dbReference type="Proteomes" id="UP000005297"/>
    </source>
</evidence>
<sequence>MSQSTDKTEPIANPEAAMDIVHAQWGPVWLRGIAAFAVGALMMHTGLQVLDVRLEWFFGIATFSFSWILVMTLLPVVTGVVIGMIYGFGGKYLAHFPPLAVFALSYYESIHSPLPEGVHLLPWGMWVMFVILQMEFCAVGGFLGEILVRRRTGWLHRYGPAPDASPLPIDDQVDTSRE</sequence>
<feature type="transmembrane region" description="Helical" evidence="1">
    <location>
        <begin position="28"/>
        <end position="50"/>
    </location>
</feature>
<accession>Q0EVQ9</accession>
<comment type="caution">
    <text evidence="2">The sequence shown here is derived from an EMBL/GenBank/DDBJ whole genome shotgun (WGS) entry which is preliminary data.</text>
</comment>
<evidence type="ECO:0000313" key="2">
    <source>
        <dbReference type="EMBL" id="EAU53367.1"/>
    </source>
</evidence>
<dbReference type="STRING" id="314344.AL013_08230"/>
<protein>
    <submittedName>
        <fullName evidence="2">Uncharacterized protein</fullName>
    </submittedName>
</protein>
<organism evidence="2 3">
    <name type="scientific">Mariprofundus ferrooxydans PV-1</name>
    <dbReference type="NCBI Taxonomy" id="314345"/>
    <lineage>
        <taxon>Bacteria</taxon>
        <taxon>Pseudomonadati</taxon>
        <taxon>Pseudomonadota</taxon>
        <taxon>Candidatius Mariprofundia</taxon>
        <taxon>Mariprofundales</taxon>
        <taxon>Mariprofundaceae</taxon>
        <taxon>Mariprofundus</taxon>
    </lineage>
</organism>
<feature type="transmembrane region" description="Helical" evidence="1">
    <location>
        <begin position="57"/>
        <end position="88"/>
    </location>
</feature>
<dbReference type="HOGENOM" id="CLU_1508868_0_0_0"/>